<feature type="domain" description="Gfo/Idh/MocA-like oxidoreductase N-terminal" evidence="1">
    <location>
        <begin position="42"/>
        <end position="161"/>
    </location>
</feature>
<dbReference type="InterPro" id="IPR000683">
    <property type="entry name" value="Gfo/Idh/MocA-like_OxRdtase_N"/>
</dbReference>
<dbReference type="PROSITE" id="PS51318">
    <property type="entry name" value="TAT"/>
    <property type="match status" value="1"/>
</dbReference>
<evidence type="ECO:0000313" key="3">
    <source>
        <dbReference type="EMBL" id="MCF0040415.1"/>
    </source>
</evidence>
<sequence length="459" mass="50632">MKDQSKSVSRRDFLMTSAAALTPPLLFGMSAPTSGLQAGKLNHACIGVGGMGAHDLGNFIQHPNVNITAICDVDADILKKASELVPNARVYSDWRELLIKEKNNIQSVNVSVPDHTHFSAAYQAIKVGKHVYCQKPMCHDVAEVRLLTELAVKAGVITQLGTQVASTSCDRTAVQLIKDKAIGKIKHVYLCSNRPGAIDTYRLVGPRPAQGQQAPANLNWDLWLGTAPVRDYTPGIYHQAKWRAWQDFGTGWSGDIGCHIFDAVWKGLGLKAPKSVIAEVQQSWKDSPERRGDTWPQGDHITWVFPGNDLTESDELTLEWFDGVFYPPENIRALYSVEEYPAESALLVGTEGALLIPHGGEAPILLPESKFADKPMPKFESRNHYHHFVDACLGGEKTESHFAQSGPMTEAILLGTVALRVPNELLEWNAAKVRFANNPAADRYLSRTYRKGWQIKGAF</sequence>
<dbReference type="SUPFAM" id="SSF51735">
    <property type="entry name" value="NAD(P)-binding Rossmann-fold domains"/>
    <property type="match status" value="1"/>
</dbReference>
<comment type="caution">
    <text evidence="3">The sequence shown here is derived from an EMBL/GenBank/DDBJ whole genome shotgun (WGS) entry which is preliminary data.</text>
</comment>
<name>A0A9X1T8Q7_9BACT</name>
<dbReference type="InterPro" id="IPR006311">
    <property type="entry name" value="TAT_signal"/>
</dbReference>
<reference evidence="3" key="1">
    <citation type="submission" date="2021-12" db="EMBL/GenBank/DDBJ databases">
        <title>Novel species in genus Dyadobacter.</title>
        <authorList>
            <person name="Ma C."/>
        </authorList>
    </citation>
    <scope>NUCLEOTIDE SEQUENCE</scope>
    <source>
        <strain evidence="3">CY399</strain>
    </source>
</reference>
<proteinExistence type="predicted"/>
<protein>
    <submittedName>
        <fullName evidence="3">Gfo/Idh/MocA family oxidoreductase</fullName>
    </submittedName>
</protein>
<organism evidence="3 4">
    <name type="scientific">Dyadobacter fanqingshengii</name>
    <dbReference type="NCBI Taxonomy" id="2906443"/>
    <lineage>
        <taxon>Bacteria</taxon>
        <taxon>Pseudomonadati</taxon>
        <taxon>Bacteroidota</taxon>
        <taxon>Cytophagia</taxon>
        <taxon>Cytophagales</taxon>
        <taxon>Spirosomataceae</taxon>
        <taxon>Dyadobacter</taxon>
    </lineage>
</organism>
<dbReference type="InterPro" id="IPR050463">
    <property type="entry name" value="Gfo/Idh/MocA_oxidrdct_glycsds"/>
</dbReference>
<dbReference type="InterPro" id="IPR036291">
    <property type="entry name" value="NAD(P)-bd_dom_sf"/>
</dbReference>
<gene>
    <name evidence="3" type="ORF">LXM24_09995</name>
</gene>
<keyword evidence="4" id="KW-1185">Reference proteome</keyword>
<dbReference type="Pfam" id="PF01408">
    <property type="entry name" value="GFO_IDH_MocA"/>
    <property type="match status" value="1"/>
</dbReference>
<dbReference type="Gene3D" id="3.40.50.720">
    <property type="entry name" value="NAD(P)-binding Rossmann-like Domain"/>
    <property type="match status" value="1"/>
</dbReference>
<dbReference type="Gene3D" id="3.30.360.10">
    <property type="entry name" value="Dihydrodipicolinate Reductase, domain 2"/>
    <property type="match status" value="1"/>
</dbReference>
<dbReference type="PANTHER" id="PTHR43818:SF10">
    <property type="entry name" value="NADH-DEPENDENT DEHYDROGENASE-RELATED"/>
    <property type="match status" value="1"/>
</dbReference>
<dbReference type="GO" id="GO:0000166">
    <property type="term" value="F:nucleotide binding"/>
    <property type="evidence" value="ECO:0007669"/>
    <property type="project" value="InterPro"/>
</dbReference>
<dbReference type="Pfam" id="PF19051">
    <property type="entry name" value="GFO_IDH_MocA_C2"/>
    <property type="match status" value="1"/>
</dbReference>
<evidence type="ECO:0000259" key="2">
    <source>
        <dbReference type="Pfam" id="PF19051"/>
    </source>
</evidence>
<feature type="domain" description="Gfo/Idh/MocA-like oxidoreductase bacterial type C-terminal" evidence="2">
    <location>
        <begin position="201"/>
        <end position="282"/>
    </location>
</feature>
<accession>A0A9X1T8Q7</accession>
<evidence type="ECO:0000259" key="1">
    <source>
        <dbReference type="Pfam" id="PF01408"/>
    </source>
</evidence>
<dbReference type="SUPFAM" id="SSF55347">
    <property type="entry name" value="Glyceraldehyde-3-phosphate dehydrogenase-like, C-terminal domain"/>
    <property type="match status" value="1"/>
</dbReference>
<evidence type="ECO:0000313" key="4">
    <source>
        <dbReference type="Proteomes" id="UP001139700"/>
    </source>
</evidence>
<dbReference type="AlphaFoldDB" id="A0A9X1T8Q7"/>
<dbReference type="InterPro" id="IPR043906">
    <property type="entry name" value="Gfo/Idh/MocA_OxRdtase_bact_C"/>
</dbReference>
<dbReference type="EMBL" id="JAJTTA010000002">
    <property type="protein sequence ID" value="MCF0040415.1"/>
    <property type="molecule type" value="Genomic_DNA"/>
</dbReference>
<dbReference type="PANTHER" id="PTHR43818">
    <property type="entry name" value="BCDNA.GH03377"/>
    <property type="match status" value="1"/>
</dbReference>
<dbReference type="RefSeq" id="WP_234612876.1">
    <property type="nucleotide sequence ID" value="NZ_CP098806.1"/>
</dbReference>
<dbReference type="Proteomes" id="UP001139700">
    <property type="component" value="Unassembled WGS sequence"/>
</dbReference>